<dbReference type="GO" id="GO:0005886">
    <property type="term" value="C:plasma membrane"/>
    <property type="evidence" value="ECO:0007669"/>
    <property type="project" value="UniProtKB-SubCell"/>
</dbReference>
<sequence>VFLISLVAVTALSEATHENVKEFRDIYSFYNLLIQQPPLPVLTMGSQTETQTVEAKAQEIVDTIIALNLTAIDNDMTAALVKKNQETKPEDLTDEKSSVKQKFDAITVDVRRVMLNEYQKLTENEEPYKTKFKKFELPLSEASKQAVSKVMAELVKRGLHVKQLIGEKQARIKTIVKAARQDMIEALYGSAARPKDNDAALEAAAGYMGIPDAGTFPWNAAAKDANCATTTANPGKKAGGALATDALCICTVQALAAGGQLCGESADTNTHEMSGSTDQAKAQTQWQKLIGHCKELTAATPAPLSSEAI</sequence>
<evidence type="ECO:0000259" key="10">
    <source>
        <dbReference type="Pfam" id="PF13206"/>
    </source>
</evidence>
<feature type="chain" id="PRO_5011977333" evidence="9">
    <location>
        <begin position="16"/>
        <end position="309"/>
    </location>
</feature>
<evidence type="ECO:0000256" key="5">
    <source>
        <dbReference type="ARBA" id="ARBA00022729"/>
    </source>
</evidence>
<feature type="domain" description="Trypanosome variant surface glycoprotein B-type N-terminal" evidence="10">
    <location>
        <begin position="16"/>
        <end position="300"/>
    </location>
</feature>
<evidence type="ECO:0000256" key="7">
    <source>
        <dbReference type="ARBA" id="ARBA00023180"/>
    </source>
</evidence>
<dbReference type="GO" id="GO:0098552">
    <property type="term" value="C:side of membrane"/>
    <property type="evidence" value="ECO:0007669"/>
    <property type="project" value="UniProtKB-KW"/>
</dbReference>
<proteinExistence type="predicted"/>
<dbReference type="EMBL" id="KC613223">
    <property type="protein sequence ID" value="AGH60654.1"/>
    <property type="molecule type" value="Genomic_DNA"/>
</dbReference>
<feature type="signal peptide" evidence="9">
    <location>
        <begin position="1"/>
        <end position="15"/>
    </location>
</feature>
<dbReference type="VEuPathDB" id="TriTrypDB:Tb427_000039700"/>
<keyword evidence="5 9" id="KW-0732">Signal</keyword>
<organism evidence="11">
    <name type="scientific">Trypanosoma brucei</name>
    <dbReference type="NCBI Taxonomy" id="5691"/>
    <lineage>
        <taxon>Eukaryota</taxon>
        <taxon>Discoba</taxon>
        <taxon>Euglenozoa</taxon>
        <taxon>Kinetoplastea</taxon>
        <taxon>Metakinetoplastina</taxon>
        <taxon>Trypanosomatida</taxon>
        <taxon>Trypanosomatidae</taxon>
        <taxon>Trypanosoma</taxon>
    </lineage>
</organism>
<name>M4SX50_9TRYP</name>
<keyword evidence="4" id="KW-0336">GPI-anchor</keyword>
<keyword evidence="6" id="KW-0472">Membrane</keyword>
<comment type="subcellular location">
    <subcellularLocation>
        <location evidence="2">Cell membrane</location>
        <topology evidence="2">Lipid-anchor</topology>
        <topology evidence="2">GPI-anchor</topology>
    </subcellularLocation>
</comment>
<evidence type="ECO:0000256" key="1">
    <source>
        <dbReference type="ARBA" id="ARBA00002523"/>
    </source>
</evidence>
<reference evidence="11" key="2">
    <citation type="journal article" date="2014" name="Mol. Biochem. Parasitol.">
        <title>Capturing the variant surface glycoprotein repertoire (the VSGnome) of Trypanosoma brucei Lister 427.</title>
        <authorList>
            <person name="Cross G.A."/>
            <person name="Kim H.S."/>
            <person name="Wickstead B."/>
        </authorList>
    </citation>
    <scope>NUCLEOTIDE SEQUENCE</scope>
    <source>
        <strain evidence="11">Lister 427</strain>
    </source>
</reference>
<evidence type="ECO:0000256" key="3">
    <source>
        <dbReference type="ARBA" id="ARBA00022475"/>
    </source>
</evidence>
<comment type="function">
    <text evidence="1">VSG forms a coat on the surface of the parasite. The trypanosome evades the immune response of the host by expressing a series of antigenically distinct VSGs from an estimated 1000 VSG genes.</text>
</comment>
<dbReference type="InterPro" id="IPR025932">
    <property type="entry name" value="Trypano_VSG_B_N_dom"/>
</dbReference>
<reference evidence="11" key="1">
    <citation type="submission" date="2013-02" db="EMBL/GenBank/DDBJ databases">
        <authorList>
            <person name="Cross G.A.M."/>
            <person name="Kim H.-S."/>
            <person name="Wickstead B."/>
        </authorList>
    </citation>
    <scope>NUCLEOTIDE SEQUENCE</scope>
    <source>
        <strain evidence="11">Lister 427</strain>
    </source>
</reference>
<evidence type="ECO:0000256" key="9">
    <source>
        <dbReference type="SAM" id="SignalP"/>
    </source>
</evidence>
<dbReference type="Pfam" id="PF13206">
    <property type="entry name" value="VSG_B"/>
    <property type="match status" value="1"/>
</dbReference>
<evidence type="ECO:0000313" key="11">
    <source>
        <dbReference type="EMBL" id="AGH60654.1"/>
    </source>
</evidence>
<protein>
    <submittedName>
        <fullName evidence="11">Variant surface glycoprotein 1742</fullName>
    </submittedName>
</protein>
<evidence type="ECO:0000256" key="4">
    <source>
        <dbReference type="ARBA" id="ARBA00022622"/>
    </source>
</evidence>
<keyword evidence="8" id="KW-0449">Lipoprotein</keyword>
<accession>M4SX50</accession>
<keyword evidence="3" id="KW-1003">Cell membrane</keyword>
<evidence type="ECO:0000256" key="8">
    <source>
        <dbReference type="ARBA" id="ARBA00023288"/>
    </source>
</evidence>
<evidence type="ECO:0000256" key="2">
    <source>
        <dbReference type="ARBA" id="ARBA00004609"/>
    </source>
</evidence>
<keyword evidence="7" id="KW-0325">Glycoprotein</keyword>
<feature type="non-terminal residue" evidence="11">
    <location>
        <position position="1"/>
    </location>
</feature>
<dbReference type="AlphaFoldDB" id="M4SX50"/>
<evidence type="ECO:0000256" key="6">
    <source>
        <dbReference type="ARBA" id="ARBA00023136"/>
    </source>
</evidence>